<dbReference type="PANTHER" id="PTHR43200">
    <property type="entry name" value="PHOSPHATASE"/>
    <property type="match status" value="1"/>
</dbReference>
<protein>
    <recommendedName>
        <fullName evidence="8">3'(2'),5'-bisphosphate nucleotidase</fullName>
    </recommendedName>
</protein>
<evidence type="ECO:0000256" key="2">
    <source>
        <dbReference type="ARBA" id="ARBA00009759"/>
    </source>
</evidence>
<dbReference type="GO" id="GO:0000103">
    <property type="term" value="P:sulfate assimilation"/>
    <property type="evidence" value="ECO:0007669"/>
    <property type="project" value="TreeGrafter"/>
</dbReference>
<dbReference type="InterPro" id="IPR000760">
    <property type="entry name" value="Inositol_monophosphatase-like"/>
</dbReference>
<dbReference type="Gene3D" id="3.30.540.10">
    <property type="entry name" value="Fructose-1,6-Bisphosphatase, subunit A, domain 1"/>
    <property type="match status" value="1"/>
</dbReference>
<keyword evidence="4" id="KW-0378">Hydrolase</keyword>
<dbReference type="EMBL" id="GCKF01040566">
    <property type="protein sequence ID" value="JAG95441.1"/>
    <property type="molecule type" value="Transcribed_RNA"/>
</dbReference>
<dbReference type="GO" id="GO:0008441">
    <property type="term" value="F:3'(2'),5'-bisphosphate nucleotidase activity"/>
    <property type="evidence" value="ECO:0007669"/>
    <property type="project" value="TreeGrafter"/>
</dbReference>
<evidence type="ECO:0000256" key="1">
    <source>
        <dbReference type="ARBA" id="ARBA00001946"/>
    </source>
</evidence>
<evidence type="ECO:0000256" key="5">
    <source>
        <dbReference type="ARBA" id="ARBA00022842"/>
    </source>
</evidence>
<dbReference type="SUPFAM" id="SSF56655">
    <property type="entry name" value="Carbohydrate phosphatase"/>
    <property type="match status" value="1"/>
</dbReference>
<feature type="binding site" evidence="6">
    <location>
        <position position="186"/>
    </location>
    <ligand>
        <name>Mg(2+)</name>
        <dbReference type="ChEBI" id="CHEBI:18420"/>
        <label>1</label>
        <note>catalytic</note>
    </ligand>
</feature>
<evidence type="ECO:0000256" key="6">
    <source>
        <dbReference type="PIRSR" id="PIRSR600760-2"/>
    </source>
</evidence>
<feature type="binding site" evidence="6">
    <location>
        <position position="367"/>
    </location>
    <ligand>
        <name>Mg(2+)</name>
        <dbReference type="ChEBI" id="CHEBI:18420"/>
        <label>1</label>
        <note>catalytic</note>
    </ligand>
</feature>
<dbReference type="GO" id="GO:0046872">
    <property type="term" value="F:metal ion binding"/>
    <property type="evidence" value="ECO:0007669"/>
    <property type="project" value="UniProtKB-KW"/>
</dbReference>
<comment type="cofactor">
    <cofactor evidence="1 6">
        <name>Mg(2+)</name>
        <dbReference type="ChEBI" id="CHEBI:18420"/>
    </cofactor>
</comment>
<feature type="binding site" evidence="6">
    <location>
        <position position="185"/>
    </location>
    <ligand>
        <name>Mg(2+)</name>
        <dbReference type="ChEBI" id="CHEBI:18420"/>
        <label>1</label>
        <note>catalytic</note>
    </ligand>
</feature>
<dbReference type="InterPro" id="IPR020583">
    <property type="entry name" value="Inositol_monoP_metal-BS"/>
</dbReference>
<dbReference type="InterPro" id="IPR051090">
    <property type="entry name" value="Inositol_monoP_superfamily"/>
</dbReference>
<dbReference type="PROSITE" id="PS00629">
    <property type="entry name" value="IMP_1"/>
    <property type="match status" value="1"/>
</dbReference>
<evidence type="ECO:0000256" key="4">
    <source>
        <dbReference type="ARBA" id="ARBA00022801"/>
    </source>
</evidence>
<dbReference type="CDD" id="cd01517">
    <property type="entry name" value="PAP_phosphatase"/>
    <property type="match status" value="1"/>
</dbReference>
<name>A0A0D6QYC0_ARACU</name>
<dbReference type="Pfam" id="PF00459">
    <property type="entry name" value="Inositol_P"/>
    <property type="match status" value="1"/>
</dbReference>
<organism evidence="7">
    <name type="scientific">Araucaria cunninghamii</name>
    <name type="common">Hoop pine</name>
    <name type="synonym">Moreton Bay pine</name>
    <dbReference type="NCBI Taxonomy" id="56994"/>
    <lineage>
        <taxon>Eukaryota</taxon>
        <taxon>Viridiplantae</taxon>
        <taxon>Streptophyta</taxon>
        <taxon>Embryophyta</taxon>
        <taxon>Tracheophyta</taxon>
        <taxon>Spermatophyta</taxon>
        <taxon>Pinopsida</taxon>
        <taxon>Pinidae</taxon>
        <taxon>Conifers II</taxon>
        <taxon>Araucariales</taxon>
        <taxon>Araucariaceae</taxon>
        <taxon>Araucaria</taxon>
    </lineage>
</organism>
<accession>A0A0D6QYC0</accession>
<dbReference type="AlphaFoldDB" id="A0A0D6QYC0"/>
<evidence type="ECO:0000256" key="3">
    <source>
        <dbReference type="ARBA" id="ARBA00022723"/>
    </source>
</evidence>
<proteinExistence type="inferred from homology"/>
<evidence type="ECO:0008006" key="8">
    <source>
        <dbReference type="Google" id="ProtNLM"/>
    </source>
</evidence>
<feature type="binding site" evidence="6">
    <location>
        <position position="113"/>
    </location>
    <ligand>
        <name>Mg(2+)</name>
        <dbReference type="ChEBI" id="CHEBI:18420"/>
        <label>1</label>
        <note>catalytic</note>
    </ligand>
</feature>
<sequence length="424" mass="46173">MPSRVATEMKVSCLPPSSLLCFTREARLAPIRSRLSFLTENNAKYSGELEAAIDVVQRACRLCVEVRRQIFSKDRGILEKGDRTPVTVADFGVQALISLELSRLFPYIPLVAEEDSSQLLLDLENSDQNGVSSSLVEAVMNAVSNSSILQAERLNHDKILKAIDRGSQEMTFKAKPATYWVLDPIDGTRGFVRGGKALYVVGLALVVEGRPILGVMGCPNWDAETIYIENNLAQENTNKYGIDDLITPGIIMAACHGCGTWIRTISNDTRNFALDGSPNVWVRCSVDKCNLLQEALFCVADRATWELLPLSKTLEAASISKGRGKTWKPTIVPTCCGSLCKYLMVAAGRASVFLLQVPEESSVKVWDHAVGMICVFEAGGEVSGWDGSKLALAIDGVERQSIVPKGGGILVTNGTLHNELLHMI</sequence>
<dbReference type="Gene3D" id="3.40.190.80">
    <property type="match status" value="1"/>
</dbReference>
<dbReference type="PRINTS" id="PR00377">
    <property type="entry name" value="IMPHPHTASES"/>
</dbReference>
<comment type="similarity">
    <text evidence="2">Belongs to the inositol monophosphatase superfamily.</text>
</comment>
<feature type="binding site" evidence="6">
    <location>
        <position position="183"/>
    </location>
    <ligand>
        <name>Mg(2+)</name>
        <dbReference type="ChEBI" id="CHEBI:18420"/>
        <label>1</label>
        <note>catalytic</note>
    </ligand>
</feature>
<evidence type="ECO:0000313" key="7">
    <source>
        <dbReference type="EMBL" id="JAG95441.1"/>
    </source>
</evidence>
<reference evidence="7" key="1">
    <citation type="submission" date="2015-03" db="EMBL/GenBank/DDBJ databases">
        <title>A transcriptome of Araucaria cunninghamii, an australian fine timber species.</title>
        <authorList>
            <person name="Jing Yi C.J.Y."/>
            <person name="Yin San L.Y.S."/>
            <person name="Abdul Karim S.S."/>
            <person name="Wan Azmi N.N."/>
            <person name="Hercus R.R."/>
            <person name="Croft L.L."/>
        </authorList>
    </citation>
    <scope>NUCLEOTIDE SEQUENCE</scope>
    <source>
        <strain evidence="7">MI0301</strain>
        <tissue evidence="7">Leaf</tissue>
    </source>
</reference>
<keyword evidence="5 6" id="KW-0460">Magnesium</keyword>
<keyword evidence="3 6" id="KW-0479">Metal-binding</keyword>
<dbReference type="PANTHER" id="PTHR43200:SF4">
    <property type="entry name" value="PAP-SPECIFIC PHOSPHATASE, MITOCHONDRIAL-RELATED"/>
    <property type="match status" value="1"/>
</dbReference>